<comment type="caution">
    <text evidence="3">The sequence shown here is derived from an EMBL/GenBank/DDBJ whole genome shotgun (WGS) entry which is preliminary data.</text>
</comment>
<feature type="transmembrane region" description="Helical" evidence="2">
    <location>
        <begin position="60"/>
        <end position="81"/>
    </location>
</feature>
<proteinExistence type="predicted"/>
<evidence type="ECO:0000313" key="4">
    <source>
        <dbReference type="Proteomes" id="UP001371456"/>
    </source>
</evidence>
<dbReference type="AlphaFoldDB" id="A0AAN8TA25"/>
<gene>
    <name evidence="3" type="ORF">RDI58_023581</name>
</gene>
<keyword evidence="2" id="KW-1133">Transmembrane helix</keyword>
<protein>
    <submittedName>
        <fullName evidence="3">Uncharacterized protein</fullName>
    </submittedName>
</protein>
<organism evidence="3 4">
    <name type="scientific">Solanum bulbocastanum</name>
    <name type="common">Wild potato</name>
    <dbReference type="NCBI Taxonomy" id="147425"/>
    <lineage>
        <taxon>Eukaryota</taxon>
        <taxon>Viridiplantae</taxon>
        <taxon>Streptophyta</taxon>
        <taxon>Embryophyta</taxon>
        <taxon>Tracheophyta</taxon>
        <taxon>Spermatophyta</taxon>
        <taxon>Magnoliopsida</taxon>
        <taxon>eudicotyledons</taxon>
        <taxon>Gunneridae</taxon>
        <taxon>Pentapetalae</taxon>
        <taxon>asterids</taxon>
        <taxon>lamiids</taxon>
        <taxon>Solanales</taxon>
        <taxon>Solanaceae</taxon>
        <taxon>Solanoideae</taxon>
        <taxon>Solaneae</taxon>
        <taxon>Solanum</taxon>
    </lineage>
</organism>
<evidence type="ECO:0000256" key="1">
    <source>
        <dbReference type="SAM" id="MobiDB-lite"/>
    </source>
</evidence>
<keyword evidence="4" id="KW-1185">Reference proteome</keyword>
<dbReference type="EMBL" id="JBANQN010000009">
    <property type="protein sequence ID" value="KAK6781397.1"/>
    <property type="molecule type" value="Genomic_DNA"/>
</dbReference>
<feature type="transmembrane region" description="Helical" evidence="2">
    <location>
        <begin position="16"/>
        <end position="39"/>
    </location>
</feature>
<keyword evidence="2" id="KW-0472">Membrane</keyword>
<name>A0AAN8TA25_SOLBU</name>
<keyword evidence="2" id="KW-0812">Transmembrane</keyword>
<evidence type="ECO:0000256" key="2">
    <source>
        <dbReference type="SAM" id="Phobius"/>
    </source>
</evidence>
<reference evidence="3 4" key="1">
    <citation type="submission" date="2024-02" db="EMBL/GenBank/DDBJ databases">
        <title>de novo genome assembly of Solanum bulbocastanum strain 11H21.</title>
        <authorList>
            <person name="Hosaka A.J."/>
        </authorList>
    </citation>
    <scope>NUCLEOTIDE SEQUENCE [LARGE SCALE GENOMIC DNA]</scope>
    <source>
        <tissue evidence="3">Young leaves</tissue>
    </source>
</reference>
<accession>A0AAN8TA25</accession>
<feature type="compositionally biased region" description="Polar residues" evidence="1">
    <location>
        <begin position="161"/>
        <end position="176"/>
    </location>
</feature>
<dbReference type="Proteomes" id="UP001371456">
    <property type="component" value="Unassembled WGS sequence"/>
</dbReference>
<sequence length="304" mass="33720">MFTPIGFLKVLRPLPFIHSMILLSTLVLTTWLLSHWIGFDPYLIMERVKGSFLLHALRALFRLFGLEMPILLLSLVALVGGCSSLHMDDNSAGGRAVDSGSGSDNWEKYLNLSDENDSAASASPPSSSFFRGLSDMSPAPDLGEEVQQVSPTHSISQTDLWNSLSSSAPTPGQDNQPPLIPELHPPLLDDDTRRAELASRLRTVLWGKAYREEMIDSVVDTQVQIEKDIQAALVGRDYSVESLLAKRHQIRGLIFSPMGEALSERTYALHLKEILQLGTVQSLPFRRVESAIKDLNLFLELERA</sequence>
<evidence type="ECO:0000313" key="3">
    <source>
        <dbReference type="EMBL" id="KAK6781397.1"/>
    </source>
</evidence>
<feature type="region of interest" description="Disordered" evidence="1">
    <location>
        <begin position="161"/>
        <end position="188"/>
    </location>
</feature>